<dbReference type="EMBL" id="GGEC01073505">
    <property type="protein sequence ID" value="MBX53989.1"/>
    <property type="molecule type" value="Transcribed_RNA"/>
</dbReference>
<reference evidence="1" key="1">
    <citation type="submission" date="2018-02" db="EMBL/GenBank/DDBJ databases">
        <title>Rhizophora mucronata_Transcriptome.</title>
        <authorList>
            <person name="Meera S.P."/>
            <person name="Sreeshan A."/>
            <person name="Augustine A."/>
        </authorList>
    </citation>
    <scope>NUCLEOTIDE SEQUENCE</scope>
    <source>
        <tissue evidence="1">Leaf</tissue>
    </source>
</reference>
<protein>
    <submittedName>
        <fullName evidence="1">Uncharacterized protein</fullName>
    </submittedName>
</protein>
<dbReference type="AlphaFoldDB" id="A0A2P2PH53"/>
<name>A0A2P2PH53_RHIMU</name>
<organism evidence="1">
    <name type="scientific">Rhizophora mucronata</name>
    <name type="common">Asiatic mangrove</name>
    <dbReference type="NCBI Taxonomy" id="61149"/>
    <lineage>
        <taxon>Eukaryota</taxon>
        <taxon>Viridiplantae</taxon>
        <taxon>Streptophyta</taxon>
        <taxon>Embryophyta</taxon>
        <taxon>Tracheophyta</taxon>
        <taxon>Spermatophyta</taxon>
        <taxon>Magnoliopsida</taxon>
        <taxon>eudicotyledons</taxon>
        <taxon>Gunneridae</taxon>
        <taxon>Pentapetalae</taxon>
        <taxon>rosids</taxon>
        <taxon>fabids</taxon>
        <taxon>Malpighiales</taxon>
        <taxon>Rhizophoraceae</taxon>
        <taxon>Rhizophora</taxon>
    </lineage>
</organism>
<accession>A0A2P2PH53</accession>
<evidence type="ECO:0000313" key="1">
    <source>
        <dbReference type="EMBL" id="MBX53989.1"/>
    </source>
</evidence>
<proteinExistence type="predicted"/>
<sequence>MDNMERPLGCAFSKISWLLISFSWPKRERQPKHTSVSLIR</sequence>